<feature type="chain" id="PRO_5045184988" evidence="1">
    <location>
        <begin position="21"/>
        <end position="120"/>
    </location>
</feature>
<comment type="caution">
    <text evidence="2">The sequence shown here is derived from an EMBL/GenBank/DDBJ whole genome shotgun (WGS) entry which is preliminary data.</text>
</comment>
<proteinExistence type="predicted"/>
<dbReference type="Proteomes" id="UP000666369">
    <property type="component" value="Unassembled WGS sequence"/>
</dbReference>
<feature type="signal peptide" evidence="1">
    <location>
        <begin position="1"/>
        <end position="20"/>
    </location>
</feature>
<evidence type="ECO:0000256" key="1">
    <source>
        <dbReference type="SAM" id="SignalP"/>
    </source>
</evidence>
<name>A0ABX0FV90_9BURK</name>
<keyword evidence="1" id="KW-0732">Signal</keyword>
<dbReference type="RefSeq" id="WP_166108744.1">
    <property type="nucleotide sequence ID" value="NZ_JAADJT010000033.1"/>
</dbReference>
<protein>
    <submittedName>
        <fullName evidence="2">Uncharacterized protein</fullName>
    </submittedName>
</protein>
<dbReference type="EMBL" id="JAADJT010000033">
    <property type="protein sequence ID" value="NGZ88629.1"/>
    <property type="molecule type" value="Genomic_DNA"/>
</dbReference>
<keyword evidence="3" id="KW-1185">Reference proteome</keyword>
<reference evidence="2 3" key="1">
    <citation type="submission" date="2020-01" db="EMBL/GenBank/DDBJ databases">
        <authorList>
            <person name="Lee S.D."/>
        </authorList>
    </citation>
    <scope>NUCLEOTIDE SEQUENCE [LARGE SCALE GENOMIC DNA]</scope>
    <source>
        <strain evidence="2 3">SAP-35</strain>
    </source>
</reference>
<gene>
    <name evidence="2" type="ORF">GW587_30810</name>
</gene>
<accession>A0ABX0FV90</accession>
<reference evidence="3" key="2">
    <citation type="submission" date="2023-07" db="EMBL/GenBank/DDBJ databases">
        <title>Duganella aceri sp. nov., isolated from tree sap.</title>
        <authorList>
            <person name="Kim I.S."/>
        </authorList>
    </citation>
    <scope>NUCLEOTIDE SEQUENCE [LARGE SCALE GENOMIC DNA]</scope>
    <source>
        <strain evidence="3">SAP-35</strain>
    </source>
</reference>
<sequence length="120" mass="13363">MTKKFITWLTGALLAPSAVALSQCPAAIKDCGPNPFYILVAGFSQVCSEKFPENAPSYRATLSKMVAENPRAYAKMEADPEFQNKLQLLLRETEKMPVAELRYVCAEHLQDREKPVALSK</sequence>
<evidence type="ECO:0000313" key="3">
    <source>
        <dbReference type="Proteomes" id="UP000666369"/>
    </source>
</evidence>
<evidence type="ECO:0000313" key="2">
    <source>
        <dbReference type="EMBL" id="NGZ88629.1"/>
    </source>
</evidence>
<organism evidence="2 3">
    <name type="scientific">Duganella aceris</name>
    <dbReference type="NCBI Taxonomy" id="2703883"/>
    <lineage>
        <taxon>Bacteria</taxon>
        <taxon>Pseudomonadati</taxon>
        <taxon>Pseudomonadota</taxon>
        <taxon>Betaproteobacteria</taxon>
        <taxon>Burkholderiales</taxon>
        <taxon>Oxalobacteraceae</taxon>
        <taxon>Telluria group</taxon>
        <taxon>Duganella</taxon>
    </lineage>
</organism>